<evidence type="ECO:0000256" key="6">
    <source>
        <dbReference type="SAM" id="Coils"/>
    </source>
</evidence>
<dbReference type="GO" id="GO:0005634">
    <property type="term" value="C:nucleus"/>
    <property type="evidence" value="ECO:0007669"/>
    <property type="project" value="UniProtKB-SubCell"/>
</dbReference>
<dbReference type="Proteomes" id="UP000078544">
    <property type="component" value="Unassembled WGS sequence"/>
</dbReference>
<dbReference type="SUPFAM" id="SSF57850">
    <property type="entry name" value="RING/U-box"/>
    <property type="match status" value="2"/>
</dbReference>
<evidence type="ECO:0000259" key="7">
    <source>
        <dbReference type="PROSITE" id="PS50089"/>
    </source>
</evidence>
<dbReference type="AlphaFoldDB" id="A0A166PVE4"/>
<dbReference type="PANTHER" id="PTHR13063:SF10">
    <property type="entry name" value="NITRIC OXIDE SYNTHASE-INTERACTING PROTEIN"/>
    <property type="match status" value="1"/>
</dbReference>
<dbReference type="InterPro" id="IPR017907">
    <property type="entry name" value="Znf_RING_CS"/>
</dbReference>
<dbReference type="PROSITE" id="PS50089">
    <property type="entry name" value="ZF_RING_2"/>
    <property type="match status" value="1"/>
</dbReference>
<dbReference type="PIRSF" id="PIRSF023577">
    <property type="entry name" value="ENOS_interacting"/>
    <property type="match status" value="1"/>
</dbReference>
<dbReference type="PROSITE" id="PS00518">
    <property type="entry name" value="ZF_RING_1"/>
    <property type="match status" value="1"/>
</dbReference>
<dbReference type="Gene3D" id="3.30.40.10">
    <property type="entry name" value="Zinc/RING finger domain, C3HC4 (zinc finger)"/>
    <property type="match status" value="2"/>
</dbReference>
<evidence type="ECO:0000256" key="4">
    <source>
        <dbReference type="PIRNR" id="PIRNR023577"/>
    </source>
</evidence>
<evidence type="ECO:0000256" key="5">
    <source>
        <dbReference type="PROSITE-ProRule" id="PRU00175"/>
    </source>
</evidence>
<dbReference type="GO" id="GO:0008270">
    <property type="term" value="F:zinc ion binding"/>
    <property type="evidence" value="ECO:0007669"/>
    <property type="project" value="UniProtKB-KW"/>
</dbReference>
<dbReference type="InterPro" id="IPR013083">
    <property type="entry name" value="Znf_RING/FYVE/PHD"/>
</dbReference>
<proteinExistence type="inferred from homology"/>
<feature type="coiled-coil region" evidence="6">
    <location>
        <begin position="55"/>
        <end position="89"/>
    </location>
</feature>
<sequence>MTSLAKANWSSNTARLNRESFLPFGSCSLCLEIAREPVSCQLGDIFCRECAFTNLLAQKKELKRAQKSRRQAEKDIAQAQAAQDEEDQLRAVKDFELVQAGLLEAVQQEPTSEKLYKEENDASVSTGSKRKFTLDEEELSRIAAEDRRKARKAIEDDKATKPILPSFWTPSLTPDAHDKNLPIVPKKTNTVPICPAATDTNLHAISMQSFVTIQFHEDTSRSGQSKSWLCPSCLKALTNSTKPVMARQCGHVVCLNCVKKILVPSKGNKKSQEEEPVLCYVCDVPTSTKNTAQSQDGLGLPSGMVQLKSEGTGFSAHGSNTVEKSGVGFQC</sequence>
<dbReference type="STRING" id="1081109.A0A166PVE4"/>
<comment type="similarity">
    <text evidence="4">Belongs to the NOSIP family.</text>
</comment>
<protein>
    <submittedName>
        <fullName evidence="8">Zinc finger containing protein</fullName>
    </submittedName>
</protein>
<organism evidence="8 9">
    <name type="scientific">Moelleriella libera RCEF 2490</name>
    <dbReference type="NCBI Taxonomy" id="1081109"/>
    <lineage>
        <taxon>Eukaryota</taxon>
        <taxon>Fungi</taxon>
        <taxon>Dikarya</taxon>
        <taxon>Ascomycota</taxon>
        <taxon>Pezizomycotina</taxon>
        <taxon>Sordariomycetes</taxon>
        <taxon>Hypocreomycetidae</taxon>
        <taxon>Hypocreales</taxon>
        <taxon>Clavicipitaceae</taxon>
        <taxon>Moelleriella</taxon>
    </lineage>
</organism>
<keyword evidence="3" id="KW-0862">Zinc</keyword>
<dbReference type="PANTHER" id="PTHR13063">
    <property type="entry name" value="ENOS INTERACTING PROTEIN"/>
    <property type="match status" value="1"/>
</dbReference>
<keyword evidence="2 5" id="KW-0863">Zinc-finger</keyword>
<gene>
    <name evidence="8" type="ORF">AAL_01892</name>
</gene>
<dbReference type="GO" id="GO:0061630">
    <property type="term" value="F:ubiquitin protein ligase activity"/>
    <property type="evidence" value="ECO:0007669"/>
    <property type="project" value="InterPro"/>
</dbReference>
<comment type="caution">
    <text evidence="8">The sequence shown here is derived from an EMBL/GenBank/DDBJ whole genome shotgun (WGS) entry which is preliminary data.</text>
</comment>
<dbReference type="EMBL" id="AZGY01000003">
    <property type="protein sequence ID" value="KZZ99320.1"/>
    <property type="molecule type" value="Genomic_DNA"/>
</dbReference>
<keyword evidence="6" id="KW-0175">Coiled coil</keyword>
<dbReference type="Pfam" id="PF14634">
    <property type="entry name" value="zf-RING_5"/>
    <property type="match status" value="1"/>
</dbReference>
<dbReference type="OrthoDB" id="116827at2759"/>
<evidence type="ECO:0000313" key="8">
    <source>
        <dbReference type="EMBL" id="KZZ99320.1"/>
    </source>
</evidence>
<keyword evidence="4" id="KW-0539">Nucleus</keyword>
<keyword evidence="9" id="KW-1185">Reference proteome</keyword>
<evidence type="ECO:0000256" key="3">
    <source>
        <dbReference type="ARBA" id="ARBA00022833"/>
    </source>
</evidence>
<reference evidence="8 9" key="1">
    <citation type="journal article" date="2016" name="Genome Biol. Evol.">
        <title>Divergent and convergent evolution of fungal pathogenicity.</title>
        <authorList>
            <person name="Shang Y."/>
            <person name="Xiao G."/>
            <person name="Zheng P."/>
            <person name="Cen K."/>
            <person name="Zhan S."/>
            <person name="Wang C."/>
        </authorList>
    </citation>
    <scope>NUCLEOTIDE SEQUENCE [LARGE SCALE GENOMIC DNA]</scope>
    <source>
        <strain evidence="8 9">RCEF 2490</strain>
    </source>
</reference>
<feature type="domain" description="RING-type" evidence="7">
    <location>
        <begin position="230"/>
        <end position="283"/>
    </location>
</feature>
<accession>A0A166PVE4</accession>
<keyword evidence="1" id="KW-0479">Metal-binding</keyword>
<evidence type="ECO:0000256" key="2">
    <source>
        <dbReference type="ARBA" id="ARBA00022771"/>
    </source>
</evidence>
<comment type="subcellular location">
    <subcellularLocation>
        <location evidence="4">Nucleus</location>
    </subcellularLocation>
</comment>
<name>A0A166PVE4_9HYPO</name>
<evidence type="ECO:0000313" key="9">
    <source>
        <dbReference type="Proteomes" id="UP000078544"/>
    </source>
</evidence>
<dbReference type="InterPro" id="IPR016818">
    <property type="entry name" value="NOSIP"/>
</dbReference>
<dbReference type="InterPro" id="IPR001841">
    <property type="entry name" value="Znf_RING"/>
</dbReference>
<evidence type="ECO:0000256" key="1">
    <source>
        <dbReference type="ARBA" id="ARBA00022723"/>
    </source>
</evidence>